<dbReference type="PIRSF" id="PIRSF004548">
    <property type="entry name" value="CreD"/>
    <property type="match status" value="1"/>
</dbReference>
<dbReference type="Pfam" id="PF06123">
    <property type="entry name" value="CreD"/>
    <property type="match status" value="1"/>
</dbReference>
<feature type="transmembrane region" description="Helical" evidence="1">
    <location>
        <begin position="351"/>
        <end position="369"/>
    </location>
</feature>
<gene>
    <name evidence="2" type="primary">creD</name>
    <name evidence="2" type="ORF">PQO03_12540</name>
</gene>
<feature type="transmembrane region" description="Helical" evidence="1">
    <location>
        <begin position="297"/>
        <end position="314"/>
    </location>
</feature>
<keyword evidence="3" id="KW-1185">Reference proteome</keyword>
<dbReference type="EMBL" id="CP117812">
    <property type="protein sequence ID" value="WDE98665.1"/>
    <property type="molecule type" value="Genomic_DNA"/>
</dbReference>
<evidence type="ECO:0000313" key="3">
    <source>
        <dbReference type="Proteomes" id="UP001214250"/>
    </source>
</evidence>
<dbReference type="RefSeq" id="WP_274153536.1">
    <property type="nucleotide sequence ID" value="NZ_CP117812.1"/>
</dbReference>
<dbReference type="PANTHER" id="PTHR30092">
    <property type="entry name" value="INNER MEMBRANE PROTEIN CRED"/>
    <property type="match status" value="1"/>
</dbReference>
<sequence>MSDESPLNFKQRDFLKQLKNSLMAKIAMIAIIIALLYIPKSLILDLIHERENRSAEVLKEIQHKWGGPQNIYGAILSIPLASDKETFIHLHPEKLDILGQIHPEERKKSIFKTIVYKSDLDYQLAFNFTSITQLYGKEKLLWDQAILSFGISDLKGLSRQINLKHCEQNINARPGIPIDNGLKTGFHFPLNLDANEQQITLSTQLQINGSQELSFVPSGRQSIIQVQSTWPHPGFEGKYLPTSYNISDTGFDSHWEIHDLQRDFISSWRDREHALEQETCSVRLIQFNGSYSQVHRLVKYTLLFLCFTFAAIFICERLSGQIIHPLQYILFGFASLMFYVLLLSISEHLSFALAYLIASVICSIMMALYSRSLLANWKNSLSIGFTTGGLYGYLYGTIQLEDYALLMGSLGLIITLATVMYFTRDLSRYNTKEIKA</sequence>
<accession>A0ABY7VZN7</accession>
<protein>
    <submittedName>
        <fullName evidence="2">Cell envelope integrity protein CreD</fullName>
    </submittedName>
</protein>
<dbReference type="PANTHER" id="PTHR30092:SF0">
    <property type="entry name" value="INNER MEMBRANE PROTEIN CRED"/>
    <property type="match status" value="1"/>
</dbReference>
<keyword evidence="1" id="KW-0812">Transmembrane</keyword>
<evidence type="ECO:0000313" key="2">
    <source>
        <dbReference type="EMBL" id="WDE98665.1"/>
    </source>
</evidence>
<feature type="transmembrane region" description="Helical" evidence="1">
    <location>
        <begin position="326"/>
        <end position="345"/>
    </location>
</feature>
<keyword evidence="1" id="KW-0472">Membrane</keyword>
<dbReference type="NCBIfam" id="NF008712">
    <property type="entry name" value="PRK11715.1-1"/>
    <property type="match status" value="1"/>
</dbReference>
<proteinExistence type="predicted"/>
<feature type="transmembrane region" description="Helical" evidence="1">
    <location>
        <begin position="21"/>
        <end position="38"/>
    </location>
</feature>
<dbReference type="InterPro" id="IPR010364">
    <property type="entry name" value="Uncharacterised_IM_CreD"/>
</dbReference>
<feature type="transmembrane region" description="Helical" evidence="1">
    <location>
        <begin position="404"/>
        <end position="422"/>
    </location>
</feature>
<dbReference type="Proteomes" id="UP001214250">
    <property type="component" value="Chromosome 2"/>
</dbReference>
<reference evidence="2 3" key="1">
    <citation type="submission" date="2023-02" db="EMBL/GenBank/DDBJ databases">
        <title>Genome sequence of Lentisphaera profundi SAORIC-696.</title>
        <authorList>
            <person name="Kim e."/>
            <person name="Cho J.-C."/>
            <person name="Choi A."/>
            <person name="Kang I."/>
        </authorList>
    </citation>
    <scope>NUCLEOTIDE SEQUENCE [LARGE SCALE GENOMIC DNA]</scope>
    <source>
        <strain evidence="2 3">SAORIC-696</strain>
    </source>
</reference>
<keyword evidence="1" id="KW-1133">Transmembrane helix</keyword>
<evidence type="ECO:0000256" key="1">
    <source>
        <dbReference type="SAM" id="Phobius"/>
    </source>
</evidence>
<name>A0ABY7VZN7_9BACT</name>
<organism evidence="2 3">
    <name type="scientific">Lentisphaera profundi</name>
    <dbReference type="NCBI Taxonomy" id="1658616"/>
    <lineage>
        <taxon>Bacteria</taxon>
        <taxon>Pseudomonadati</taxon>
        <taxon>Lentisphaerota</taxon>
        <taxon>Lentisphaeria</taxon>
        <taxon>Lentisphaerales</taxon>
        <taxon>Lentisphaeraceae</taxon>
        <taxon>Lentisphaera</taxon>
    </lineage>
</organism>